<evidence type="ECO:0000259" key="1">
    <source>
        <dbReference type="Pfam" id="PF00733"/>
    </source>
</evidence>
<dbReference type="EMBL" id="QNTV01000001">
    <property type="protein sequence ID" value="RBA62185.1"/>
    <property type="molecule type" value="Genomic_DNA"/>
</dbReference>
<accession>A0A365PYZ5</accession>
<dbReference type="InterPro" id="IPR001962">
    <property type="entry name" value="Asn_synthase"/>
</dbReference>
<feature type="domain" description="Asparagine synthetase" evidence="1">
    <location>
        <begin position="183"/>
        <end position="299"/>
    </location>
</feature>
<evidence type="ECO:0000313" key="2">
    <source>
        <dbReference type="EMBL" id="RBA62185.1"/>
    </source>
</evidence>
<dbReference type="Proteomes" id="UP000252554">
    <property type="component" value="Unassembled WGS sequence"/>
</dbReference>
<comment type="caution">
    <text evidence="2">The sequence shown here is derived from an EMBL/GenBank/DDBJ whole genome shotgun (WGS) entry which is preliminary data.</text>
</comment>
<dbReference type="Pfam" id="PF00733">
    <property type="entry name" value="Asn_synthase"/>
    <property type="match status" value="1"/>
</dbReference>
<organism evidence="2 3">
    <name type="scientific">Stutzerimonas zhaodongensis</name>
    <dbReference type="NCBI Taxonomy" id="1176257"/>
    <lineage>
        <taxon>Bacteria</taxon>
        <taxon>Pseudomonadati</taxon>
        <taxon>Pseudomonadota</taxon>
        <taxon>Gammaproteobacteria</taxon>
        <taxon>Pseudomonadales</taxon>
        <taxon>Pseudomonadaceae</taxon>
        <taxon>Stutzerimonas</taxon>
    </lineage>
</organism>
<protein>
    <recommendedName>
        <fullName evidence="1">Asparagine synthetase domain-containing protein</fullName>
    </recommendedName>
</protein>
<name>A0A365PYZ5_9GAMM</name>
<dbReference type="GO" id="GO:0006529">
    <property type="term" value="P:asparagine biosynthetic process"/>
    <property type="evidence" value="ECO:0007669"/>
    <property type="project" value="InterPro"/>
</dbReference>
<dbReference type="InterPro" id="IPR014729">
    <property type="entry name" value="Rossmann-like_a/b/a_fold"/>
</dbReference>
<dbReference type="Gene3D" id="3.40.50.620">
    <property type="entry name" value="HUPs"/>
    <property type="match status" value="1"/>
</dbReference>
<dbReference type="SUPFAM" id="SSF52402">
    <property type="entry name" value="Adenine nucleotide alpha hydrolases-like"/>
    <property type="match status" value="1"/>
</dbReference>
<gene>
    <name evidence="2" type="ORF">DQ403_00865</name>
</gene>
<reference evidence="2 3" key="1">
    <citation type="submission" date="2018-06" db="EMBL/GenBank/DDBJ databases">
        <title>Whole genome sequencing of four bacterial strains from South Shetland trench revealing bio-synthetic gene clusters.</title>
        <authorList>
            <person name="Abdel-Mageed W.M."/>
            <person name="Lehri B."/>
            <person name="Jarmusch S.A."/>
            <person name="Miranda K."/>
            <person name="Goodfellow M."/>
            <person name="Jaspars M."/>
            <person name="Karlyshev A.V."/>
        </authorList>
    </citation>
    <scope>NUCLEOTIDE SEQUENCE [LARGE SCALE GENOMIC DNA]</scope>
    <source>
        <strain evidence="2 3">SST2</strain>
    </source>
</reference>
<evidence type="ECO:0000313" key="3">
    <source>
        <dbReference type="Proteomes" id="UP000252554"/>
    </source>
</evidence>
<dbReference type="GO" id="GO:0004066">
    <property type="term" value="F:asparagine synthase (glutamine-hydrolyzing) activity"/>
    <property type="evidence" value="ECO:0007669"/>
    <property type="project" value="InterPro"/>
</dbReference>
<sequence>MPSARSMGCPAAGLLKAATVSGRVDGLLGGRAPPNPLERRMSKVFQKNWRVGAGPSDTHILPGLRLQTEGDSAVLYNSTAEQTFYIQLEPSGFSLWSCLKQLLDGTHPRLNVEAIRHHLRFGETVNHRLVWAGVHLLLPGSRLTLGPAGVTGRYAPWTRGGEAYDESVIGNPATILRAALPSEDHQVVLEFSGGTDSTAIAYALAGRDKVQAITWVDPNTLGASDIQHAKHIARKLGLPHRLASMAPEHLFRLPAGTYWPDRPSLSLFSQDINDRLIREAAGEGAPTVVLNGHGGDHIFLDPPSPAPVVDLLARGRVAEALRYYRTLVTFHGQGFLTPLRYRKLGQGIGKPDFTLTPGKRLHRRMIQQACYENSIWNNCGLPYKLIHPFTHPAMLRYALSHPPHAYVGERQSRLPFRQAMNTHHGTDDFSRVSKGHLTGVFQRAIRLQHDALAGLLEQGTGQALALFAAGEMLMLLKRAASGSEEVSPVLLNALSLELFLQHWARILGVSTWQTAT</sequence>
<dbReference type="AlphaFoldDB" id="A0A365PYZ5"/>
<proteinExistence type="predicted"/>